<comment type="caution">
    <text evidence="4">The sequence shown here is derived from an EMBL/GenBank/DDBJ whole genome shotgun (WGS) entry which is preliminary data.</text>
</comment>
<dbReference type="InterPro" id="IPR002035">
    <property type="entry name" value="VWF_A"/>
</dbReference>
<dbReference type="PROSITE" id="PS50234">
    <property type="entry name" value="VWFA"/>
    <property type="match status" value="1"/>
</dbReference>
<dbReference type="Pfam" id="PF00092">
    <property type="entry name" value="VWA"/>
    <property type="match status" value="1"/>
</dbReference>
<dbReference type="PROSITE" id="PS51257">
    <property type="entry name" value="PROKAR_LIPOPROTEIN"/>
    <property type="match status" value="1"/>
</dbReference>
<dbReference type="CDD" id="cd01465">
    <property type="entry name" value="vWA_subgroup"/>
    <property type="match status" value="1"/>
</dbReference>
<evidence type="ECO:0000256" key="1">
    <source>
        <dbReference type="SAM" id="MobiDB-lite"/>
    </source>
</evidence>
<feature type="domain" description="VWFA" evidence="3">
    <location>
        <begin position="192"/>
        <end position="370"/>
    </location>
</feature>
<dbReference type="Pfam" id="PF12450">
    <property type="entry name" value="vWF_A"/>
    <property type="match status" value="1"/>
</dbReference>
<feature type="signal peptide" evidence="2">
    <location>
        <begin position="1"/>
        <end position="23"/>
    </location>
</feature>
<evidence type="ECO:0000259" key="3">
    <source>
        <dbReference type="PROSITE" id="PS50234"/>
    </source>
</evidence>
<protein>
    <submittedName>
        <fullName evidence="4">DUF3520 domain-containing protein</fullName>
    </submittedName>
</protein>
<feature type="region of interest" description="Disordered" evidence="1">
    <location>
        <begin position="551"/>
        <end position="570"/>
    </location>
</feature>
<feature type="compositionally biased region" description="Pro residues" evidence="1">
    <location>
        <begin position="65"/>
        <end position="75"/>
    </location>
</feature>
<name>A0A4Z1R3T5_9GAMM</name>
<dbReference type="InterPro" id="IPR022156">
    <property type="entry name" value="Uncharacterised_YfbK_N"/>
</dbReference>
<feature type="chain" id="PRO_5021235473" evidence="2">
    <location>
        <begin position="24"/>
        <end position="570"/>
    </location>
</feature>
<reference evidence="4 5" key="1">
    <citation type="submission" date="2019-01" db="EMBL/GenBank/DDBJ databases">
        <authorList>
            <person name="Zhang S."/>
        </authorList>
    </citation>
    <scope>NUCLEOTIDE SEQUENCE [LARGE SCALE GENOMIC DNA]</scope>
    <source>
        <strain evidence="4 5">1626</strain>
    </source>
</reference>
<keyword evidence="2" id="KW-0732">Signal</keyword>
<dbReference type="SMART" id="SM00327">
    <property type="entry name" value="VWA"/>
    <property type="match status" value="1"/>
</dbReference>
<dbReference type="RefSeq" id="WP_134673551.1">
    <property type="nucleotide sequence ID" value="NZ_SPUH01000001.1"/>
</dbReference>
<dbReference type="InterPro" id="IPR051266">
    <property type="entry name" value="CLCR"/>
</dbReference>
<proteinExistence type="predicted"/>
<evidence type="ECO:0000256" key="2">
    <source>
        <dbReference type="SAM" id="SignalP"/>
    </source>
</evidence>
<sequence>MRAPFLLLACCLGLIACHPTRVADTPSPPGGPAVEAASPTPEPVPVYDMAISARAASEVAQFAPPPAPPAPPVPWNGPAAGANTERYASRTDNPVQRTADTPVSTFSIDVDTGSYSNVRRMLRQGVRPPADAVRAEEFINYFRYGHPAPSGREVPFRITTELAPSPWARGRQLLMIGLRGYDVPPTSLPAANLVFLIDTSGSMGSPDKLPLLQKAFAELVAQLRPQDRVSLVTYAGSAGLVLAPTPGDRKAEILSALRNLHAGGSTHGSAGLQLAYETARQAHVEGGINRVILATDGDFNVGIVDRGALETYVADQRRGGIALSTLGFGQGNYHDAMAERLADVGDGQHAYIDTLQEARKVLVEELSSTLLTIANDVKVQVEFDPARVAEYRLIGYENRVLREEDFANDRVDAGDIGAGHEVTALYEIVPVGSADAWLSPRRYGTPSPQAASSTAGEIARVSLRYKLPGETRSRLVETTVRSADLRMQPGESLRFAAAVAAYADALRGGTRLGDWGWNDIRREVAAARGDDPWGLRGELLGLVDLARAHADAPAGTTVPGQPSGAGRPNR</sequence>
<evidence type="ECO:0000313" key="4">
    <source>
        <dbReference type="EMBL" id="TKS54170.1"/>
    </source>
</evidence>
<dbReference type="EMBL" id="SPUH01000001">
    <property type="protein sequence ID" value="TKS54170.1"/>
    <property type="molecule type" value="Genomic_DNA"/>
</dbReference>
<dbReference type="Proteomes" id="UP000298681">
    <property type="component" value="Unassembled WGS sequence"/>
</dbReference>
<dbReference type="PANTHER" id="PTHR10579">
    <property type="entry name" value="CALCIUM-ACTIVATED CHLORIDE CHANNEL REGULATOR"/>
    <property type="match status" value="1"/>
</dbReference>
<keyword evidence="5" id="KW-1185">Reference proteome</keyword>
<dbReference type="Pfam" id="PF12034">
    <property type="entry name" value="YfbK_C"/>
    <property type="match status" value="1"/>
</dbReference>
<dbReference type="SUPFAM" id="SSF53300">
    <property type="entry name" value="vWA-like"/>
    <property type="match status" value="1"/>
</dbReference>
<gene>
    <name evidence="4" type="ORF">E4582_04870</name>
</gene>
<dbReference type="InterPro" id="IPR021908">
    <property type="entry name" value="YfbK_C"/>
</dbReference>
<dbReference type="PANTHER" id="PTHR10579:SF43">
    <property type="entry name" value="ZINC FINGER (C3HC4-TYPE RING FINGER) FAMILY PROTEIN"/>
    <property type="match status" value="1"/>
</dbReference>
<dbReference type="AlphaFoldDB" id="A0A4Z1R3T5"/>
<accession>A0A4Z1R3T5</accession>
<feature type="region of interest" description="Disordered" evidence="1">
    <location>
        <begin position="65"/>
        <end position="84"/>
    </location>
</feature>
<dbReference type="InterPro" id="IPR036465">
    <property type="entry name" value="vWFA_dom_sf"/>
</dbReference>
<evidence type="ECO:0000313" key="5">
    <source>
        <dbReference type="Proteomes" id="UP000298681"/>
    </source>
</evidence>
<dbReference type="Gene3D" id="3.40.50.410">
    <property type="entry name" value="von Willebrand factor, type A domain"/>
    <property type="match status" value="1"/>
</dbReference>
<organism evidence="4 5">
    <name type="scientific">Luteimonas yindakuii</name>
    <dbReference type="NCBI Taxonomy" id="2565782"/>
    <lineage>
        <taxon>Bacteria</taxon>
        <taxon>Pseudomonadati</taxon>
        <taxon>Pseudomonadota</taxon>
        <taxon>Gammaproteobacteria</taxon>
        <taxon>Lysobacterales</taxon>
        <taxon>Lysobacteraceae</taxon>
        <taxon>Luteimonas</taxon>
    </lineage>
</organism>